<dbReference type="GO" id="GO:0005524">
    <property type="term" value="F:ATP binding"/>
    <property type="evidence" value="ECO:0007669"/>
    <property type="project" value="UniProtKB-UniRule"/>
</dbReference>
<evidence type="ECO:0000256" key="1">
    <source>
        <dbReference type="PROSITE-ProRule" id="PRU10141"/>
    </source>
</evidence>
<sequence length="52" mass="5956">MDIFVDEETKNARYEKICYLGEGQFANVFLAKDLNRGGYLVAIKKVGTSYYI</sequence>
<dbReference type="PROSITE" id="PS00107">
    <property type="entry name" value="PROTEIN_KINASE_ATP"/>
    <property type="match status" value="1"/>
</dbReference>
<reference evidence="2" key="1">
    <citation type="submission" date="2018-11" db="EMBL/GenBank/DDBJ databases">
        <authorList>
            <consortium name="Pathogen Informatics"/>
        </authorList>
    </citation>
    <scope>NUCLEOTIDE SEQUENCE</scope>
</reference>
<keyword evidence="1" id="KW-0547">Nucleotide-binding</keyword>
<comment type="caution">
    <text evidence="2">The sequence shown here is derived from an EMBL/GenBank/DDBJ whole genome shotgun (WGS) entry which is preliminary data.</text>
</comment>
<dbReference type="InterPro" id="IPR017441">
    <property type="entry name" value="Protein_kinase_ATP_BS"/>
</dbReference>
<keyword evidence="3" id="KW-1185">Reference proteome</keyword>
<evidence type="ECO:0008006" key="4">
    <source>
        <dbReference type="Google" id="ProtNLM"/>
    </source>
</evidence>
<organism evidence="2 3">
    <name type="scientific">Protopolystoma xenopodis</name>
    <dbReference type="NCBI Taxonomy" id="117903"/>
    <lineage>
        <taxon>Eukaryota</taxon>
        <taxon>Metazoa</taxon>
        <taxon>Spiralia</taxon>
        <taxon>Lophotrochozoa</taxon>
        <taxon>Platyhelminthes</taxon>
        <taxon>Monogenea</taxon>
        <taxon>Polyopisthocotylea</taxon>
        <taxon>Polystomatidea</taxon>
        <taxon>Polystomatidae</taxon>
        <taxon>Protopolystoma</taxon>
    </lineage>
</organism>
<feature type="binding site" evidence="1">
    <location>
        <position position="45"/>
    </location>
    <ligand>
        <name>ATP</name>
        <dbReference type="ChEBI" id="CHEBI:30616"/>
    </ligand>
</feature>
<evidence type="ECO:0000313" key="3">
    <source>
        <dbReference type="Proteomes" id="UP000784294"/>
    </source>
</evidence>
<dbReference type="SUPFAM" id="SSF56112">
    <property type="entry name" value="Protein kinase-like (PK-like)"/>
    <property type="match status" value="1"/>
</dbReference>
<dbReference type="Proteomes" id="UP000784294">
    <property type="component" value="Unassembled WGS sequence"/>
</dbReference>
<accession>A0A448XLL0</accession>
<gene>
    <name evidence="2" type="ORF">PXEA_LOCUS32995</name>
</gene>
<proteinExistence type="predicted"/>
<dbReference type="InterPro" id="IPR011009">
    <property type="entry name" value="Kinase-like_dom_sf"/>
</dbReference>
<dbReference type="EMBL" id="CAAALY010261657">
    <property type="protein sequence ID" value="VEL39555.1"/>
    <property type="molecule type" value="Genomic_DNA"/>
</dbReference>
<dbReference type="Gene3D" id="3.30.200.20">
    <property type="entry name" value="Phosphorylase Kinase, domain 1"/>
    <property type="match status" value="1"/>
</dbReference>
<protein>
    <recommendedName>
        <fullName evidence="4">Protein kinase domain-containing protein</fullName>
    </recommendedName>
</protein>
<name>A0A448XLL0_9PLAT</name>
<dbReference type="AlphaFoldDB" id="A0A448XLL0"/>
<keyword evidence="1" id="KW-0067">ATP-binding</keyword>
<dbReference type="OrthoDB" id="1732493at2759"/>
<evidence type="ECO:0000313" key="2">
    <source>
        <dbReference type="EMBL" id="VEL39555.1"/>
    </source>
</evidence>